<dbReference type="Gene3D" id="1.25.40.10">
    <property type="entry name" value="Tetratricopeptide repeat domain"/>
    <property type="match status" value="2"/>
</dbReference>
<evidence type="ECO:0000313" key="3">
    <source>
        <dbReference type="Proteomes" id="UP001178507"/>
    </source>
</evidence>
<reference evidence="2" key="1">
    <citation type="submission" date="2023-08" db="EMBL/GenBank/DDBJ databases">
        <authorList>
            <person name="Chen Y."/>
            <person name="Shah S."/>
            <person name="Dougan E. K."/>
            <person name="Thang M."/>
            <person name="Chan C."/>
        </authorList>
    </citation>
    <scope>NUCLEOTIDE SEQUENCE</scope>
</reference>
<evidence type="ECO:0008006" key="4">
    <source>
        <dbReference type="Google" id="ProtNLM"/>
    </source>
</evidence>
<name>A0AA36I0P5_9DINO</name>
<dbReference type="AlphaFoldDB" id="A0AA36I0P5"/>
<proteinExistence type="predicted"/>
<protein>
    <recommendedName>
        <fullName evidence="4">Pentatricopeptide repeat-containing protein, chloroplastic</fullName>
    </recommendedName>
</protein>
<dbReference type="InterPro" id="IPR011990">
    <property type="entry name" value="TPR-like_helical_dom_sf"/>
</dbReference>
<dbReference type="PANTHER" id="PTHR47938:SF35">
    <property type="entry name" value="PENTATRICOPEPTIDE REPEAT-CONTAINING PROTEIN 4, MITOCHONDRIAL-RELATED"/>
    <property type="match status" value="1"/>
</dbReference>
<dbReference type="Proteomes" id="UP001178507">
    <property type="component" value="Unassembled WGS sequence"/>
</dbReference>
<dbReference type="Pfam" id="PF01535">
    <property type="entry name" value="PPR"/>
    <property type="match status" value="3"/>
</dbReference>
<accession>A0AA36I0P5</accession>
<evidence type="ECO:0000313" key="2">
    <source>
        <dbReference type="EMBL" id="CAJ1377964.1"/>
    </source>
</evidence>
<gene>
    <name evidence="2" type="ORF">EVOR1521_LOCUS6642</name>
</gene>
<dbReference type="InterPro" id="IPR002885">
    <property type="entry name" value="PPR_rpt"/>
</dbReference>
<feature type="compositionally biased region" description="Low complexity" evidence="1">
    <location>
        <begin position="525"/>
        <end position="535"/>
    </location>
</feature>
<comment type="caution">
    <text evidence="2">The sequence shown here is derived from an EMBL/GenBank/DDBJ whole genome shotgun (WGS) entry which is preliminary data.</text>
</comment>
<dbReference type="GO" id="GO:0003729">
    <property type="term" value="F:mRNA binding"/>
    <property type="evidence" value="ECO:0007669"/>
    <property type="project" value="TreeGrafter"/>
</dbReference>
<dbReference type="EMBL" id="CAUJNA010000502">
    <property type="protein sequence ID" value="CAJ1377964.1"/>
    <property type="molecule type" value="Genomic_DNA"/>
</dbReference>
<dbReference type="PANTHER" id="PTHR47938">
    <property type="entry name" value="RESPIRATORY COMPLEX I CHAPERONE (CIA84), PUTATIVE (AFU_ORTHOLOGUE AFUA_2G06020)-RELATED"/>
    <property type="match status" value="1"/>
</dbReference>
<feature type="region of interest" description="Disordered" evidence="1">
    <location>
        <begin position="477"/>
        <end position="535"/>
    </location>
</feature>
<sequence>MASCGWRRWAVLGSKASRVWSAAAPATRMPSSTPCSAASRRWREGVTLAPKEVVGRNSLARAVAWPRSLGIVRTLEATCLQATTVSYNSALVNLRWTQGLMLLSKVEKNRGLRPSCVTYNTLVASATWRVALALASLARLRRASDAVTYNTAISGSEWRWALVVLDTLGSEVVALNAAASACEKASQWQQALALALGSADVVTWSAAVAACEKAKEWQRALEILASLRSKLQADVIIYNSAISACEGLGKWQHALLLLQEVHSLRLASSVSYNACISACEKCAKWQQALGLLSALYQHKVEATVITYNSAISACQKASRWKHALLLLAAVQPDVVTFNACILASPWQQALGLLARAGARFGELPEASFLAALGNFKAPRWRQALALVAALELHWPPDTAYQQTVDACAGALGSGQAKGRFPEVLRDQPGENIITQTSRGRIARFFRCRKKESKVEDPAVLLCSMAPESPRLCARKPCTRPANISPSDIARTSPVRSHRGWSPPSPKMMARGHGCGPSPSPEPREPAAALPAPPASGAGPLPVANWALSSPVATSWGYKPKEEEKRRVVKPEKKEKERQPFTCKDGLPLDYDAVTEETWRQFDTSLSHLASKAAYLRGIMKALSGGMPGEVPRLPSKFLPMPVCKEMDREDKTKIETGKRIRSPQLRENKVVPGPRARKDEEIEIAMRVRKPFGEVGLNSMPKLFRQRATIW</sequence>
<organism evidence="2 3">
    <name type="scientific">Effrenium voratum</name>
    <dbReference type="NCBI Taxonomy" id="2562239"/>
    <lineage>
        <taxon>Eukaryota</taxon>
        <taxon>Sar</taxon>
        <taxon>Alveolata</taxon>
        <taxon>Dinophyceae</taxon>
        <taxon>Suessiales</taxon>
        <taxon>Symbiodiniaceae</taxon>
        <taxon>Effrenium</taxon>
    </lineage>
</organism>
<keyword evidence="3" id="KW-1185">Reference proteome</keyword>
<evidence type="ECO:0000256" key="1">
    <source>
        <dbReference type="SAM" id="MobiDB-lite"/>
    </source>
</evidence>